<evidence type="ECO:0000313" key="2">
    <source>
        <dbReference type="Proteomes" id="UP000232638"/>
    </source>
</evidence>
<dbReference type="RefSeq" id="WP_100917779.1">
    <property type="nucleotide sequence ID" value="NZ_CP020370.1"/>
</dbReference>
<accession>A0A2K8U306</accession>
<reference evidence="1 2" key="1">
    <citation type="submission" date="2017-03" db="EMBL/GenBank/DDBJ databases">
        <title>Complete genome sequence of Candidatus 'Thiodictyon syntrophicum' sp. nov. strain Cad16T, a photolithoautotroph purple sulfur bacterium isolated from an alpine meromictic lake.</title>
        <authorList>
            <person name="Luedin S.M."/>
            <person name="Pothier J.F."/>
            <person name="Danza F."/>
            <person name="Storelli N."/>
            <person name="Wittwer M."/>
            <person name="Tonolla M."/>
        </authorList>
    </citation>
    <scope>NUCLEOTIDE SEQUENCE [LARGE SCALE GENOMIC DNA]</scope>
    <source>
        <strain evidence="1 2">Cad16T</strain>
    </source>
</reference>
<sequence>MAKRRIDADNRLTERLAGLRTAVADGGATLETLRPALADPNYRLVAAAAGYAGDGLLYPLEPDLIAAFRRLADGPHTQDPQCTAKGAIARALVALDCANVEFFLTGIRLRQLEPAWGGSQDTALDCRVSCAMGLAATAYARALPELIRLLADPEPRVRAGVMDAIACCEPIAAESVLRTKAQCGDPEPEVTGACLLALLRLDAAPCAAFVGTFLDRGDPTLRELAALALGESRLPEALTELRTRWDAEPYKGAAEQVLLKGAALHRSEAAFDWLLSLVADGEHRIAERVLRDLTAYRGNERLRQRLAAALTARQDADLIALLARVWPAGAE</sequence>
<dbReference type="InterPro" id="IPR021133">
    <property type="entry name" value="HEAT_type_2"/>
</dbReference>
<gene>
    <name evidence="1" type="ORF">THSYN_02640</name>
</gene>
<dbReference type="Proteomes" id="UP000232638">
    <property type="component" value="Chromosome"/>
</dbReference>
<dbReference type="AlphaFoldDB" id="A0A2K8U306"/>
<dbReference type="Gene3D" id="1.25.10.10">
    <property type="entry name" value="Leucine-rich Repeat Variant"/>
    <property type="match status" value="1"/>
</dbReference>
<dbReference type="PROSITE" id="PS50077">
    <property type="entry name" value="HEAT_REPEAT"/>
    <property type="match status" value="1"/>
</dbReference>
<proteinExistence type="predicted"/>
<dbReference type="InterPro" id="IPR016024">
    <property type="entry name" value="ARM-type_fold"/>
</dbReference>
<dbReference type="EMBL" id="CP020370">
    <property type="protein sequence ID" value="AUB79968.1"/>
    <property type="molecule type" value="Genomic_DNA"/>
</dbReference>
<name>A0A2K8U306_9GAMM</name>
<evidence type="ECO:0000313" key="1">
    <source>
        <dbReference type="EMBL" id="AUB79968.1"/>
    </source>
</evidence>
<evidence type="ECO:0008006" key="3">
    <source>
        <dbReference type="Google" id="ProtNLM"/>
    </source>
</evidence>
<protein>
    <recommendedName>
        <fullName evidence="3">PBS lyase</fullName>
    </recommendedName>
</protein>
<dbReference type="SUPFAM" id="SSF48371">
    <property type="entry name" value="ARM repeat"/>
    <property type="match status" value="1"/>
</dbReference>
<dbReference type="OrthoDB" id="115545at2"/>
<keyword evidence="2" id="KW-1185">Reference proteome</keyword>
<organism evidence="1 2">
    <name type="scientific">Candidatus Thiodictyon syntrophicum</name>
    <dbReference type="NCBI Taxonomy" id="1166950"/>
    <lineage>
        <taxon>Bacteria</taxon>
        <taxon>Pseudomonadati</taxon>
        <taxon>Pseudomonadota</taxon>
        <taxon>Gammaproteobacteria</taxon>
        <taxon>Chromatiales</taxon>
        <taxon>Chromatiaceae</taxon>
        <taxon>Thiodictyon</taxon>
    </lineage>
</organism>
<dbReference type="InterPro" id="IPR011989">
    <property type="entry name" value="ARM-like"/>
</dbReference>
<dbReference type="KEGG" id="tsy:THSYN_02640"/>